<sequence>MPWPLPPQPVSRATLLAMGVTEAMIRSRLRSGELITMRDGVYLSAASWPADAGEQHVIRGHAELVVNPDAVLSHQTAALVWSLPAPGFGGWHDLPVCVTLPPGGHRSRARASVHRVAALPLTQVQRDPSGYPVTSPARTAVDLAARLTLPEALVLLDAAARLICQGLVPTIRRRDYANRRLVEAAATLLTEAAATIHCARIRPMVALVDPSRESAAESLSAGHFELAGLPRPRFQAEVRTHRGTFFPDALWEDKLIGECDGAVKYADPSGYVLEKEREQVLRDLGYRFVRWQAKEIMTDPAVVVDRVARALGC</sequence>
<keyword evidence="2" id="KW-1185">Reference proteome</keyword>
<dbReference type="AlphaFoldDB" id="A0A2A9CVQ2"/>
<gene>
    <name evidence="1" type="ORF">ATK74_2810</name>
</gene>
<accession>A0A2A9CVQ2</accession>
<dbReference type="EMBL" id="PDJC01000001">
    <property type="protein sequence ID" value="PFG18226.1"/>
    <property type="molecule type" value="Genomic_DNA"/>
</dbReference>
<comment type="caution">
    <text evidence="1">The sequence shown here is derived from an EMBL/GenBank/DDBJ whole genome shotgun (WGS) entry which is preliminary data.</text>
</comment>
<proteinExistence type="predicted"/>
<protein>
    <submittedName>
        <fullName evidence="1">Transcriptional regulator, AbiEi antitoxin, Type IV TA system</fullName>
    </submittedName>
</protein>
<reference evidence="1 2" key="1">
    <citation type="submission" date="2017-10" db="EMBL/GenBank/DDBJ databases">
        <title>Sequencing the genomes of 1000 actinobacteria strains.</title>
        <authorList>
            <person name="Klenk H.-P."/>
        </authorList>
    </citation>
    <scope>NUCLEOTIDE SEQUENCE [LARGE SCALE GENOMIC DNA]</scope>
    <source>
        <strain evidence="1 2">DSM 15597</strain>
    </source>
</reference>
<dbReference type="Proteomes" id="UP000226079">
    <property type="component" value="Unassembled WGS sequence"/>
</dbReference>
<name>A0A2A9CVQ2_9ACTN</name>
<organism evidence="1 2">
    <name type="scientific">Propionicimonas paludicola</name>
    <dbReference type="NCBI Taxonomy" id="185243"/>
    <lineage>
        <taxon>Bacteria</taxon>
        <taxon>Bacillati</taxon>
        <taxon>Actinomycetota</taxon>
        <taxon>Actinomycetes</taxon>
        <taxon>Propionibacteriales</taxon>
        <taxon>Nocardioidaceae</taxon>
        <taxon>Propionicimonas</taxon>
    </lineage>
</organism>
<evidence type="ECO:0000313" key="1">
    <source>
        <dbReference type="EMBL" id="PFG18226.1"/>
    </source>
</evidence>
<evidence type="ECO:0000313" key="2">
    <source>
        <dbReference type="Proteomes" id="UP000226079"/>
    </source>
</evidence>